<dbReference type="InterPro" id="IPR018294">
    <property type="entry name" value="ISPD_synthase_CS"/>
</dbReference>
<feature type="site" description="Positions MEP for the nucleophilic attack" evidence="7">
    <location>
        <position position="150"/>
    </location>
</feature>
<dbReference type="AlphaFoldDB" id="A0A4Q9V2G7"/>
<dbReference type="SUPFAM" id="SSF53448">
    <property type="entry name" value="Nucleotide-diphospho-sugar transferases"/>
    <property type="match status" value="1"/>
</dbReference>
<evidence type="ECO:0000256" key="1">
    <source>
        <dbReference type="ARBA" id="ARBA00001282"/>
    </source>
</evidence>
<dbReference type="Proteomes" id="UP000293036">
    <property type="component" value="Unassembled WGS sequence"/>
</dbReference>
<sequence>MKIAAVIVGAGSGSRLGAQIPKALVKLAGETLIVHAVRGVCEAGISDVIVTIPAGYEYEFSTALENAGLRARLVVGGRTRQESVAHGVAVVDADVVLVHDAARALTPSAVIRSVVAALENGHRAVIPVLAVTDTIKKTDANDVVTETLDRSILRAVQTPQGFDTDLLRRAHEQGKRMSESEQSAAPDDAALVELLGEPVFCVQGDAESMKVTTPFDLAVAELIVSQRTVNCHESTR</sequence>
<comment type="catalytic activity">
    <reaction evidence="1 7">
        <text>2-C-methyl-D-erythritol 4-phosphate + CTP + H(+) = 4-CDP-2-C-methyl-D-erythritol + diphosphate</text>
        <dbReference type="Rhea" id="RHEA:13429"/>
        <dbReference type="ChEBI" id="CHEBI:15378"/>
        <dbReference type="ChEBI" id="CHEBI:33019"/>
        <dbReference type="ChEBI" id="CHEBI:37563"/>
        <dbReference type="ChEBI" id="CHEBI:57823"/>
        <dbReference type="ChEBI" id="CHEBI:58262"/>
        <dbReference type="EC" id="2.7.7.60"/>
    </reaction>
</comment>
<comment type="similarity">
    <text evidence="3 7">Belongs to the IspD/TarI cytidylyltransferase family. IspD subfamily.</text>
</comment>
<keyword evidence="6 7" id="KW-0414">Isoprene biosynthesis</keyword>
<dbReference type="InterPro" id="IPR029044">
    <property type="entry name" value="Nucleotide-diphossugar_trans"/>
</dbReference>
<dbReference type="Pfam" id="PF01128">
    <property type="entry name" value="IspD"/>
    <property type="match status" value="1"/>
</dbReference>
<evidence type="ECO:0000256" key="7">
    <source>
        <dbReference type="HAMAP-Rule" id="MF_00108"/>
    </source>
</evidence>
<dbReference type="NCBIfam" id="TIGR00453">
    <property type="entry name" value="ispD"/>
    <property type="match status" value="1"/>
</dbReference>
<dbReference type="EC" id="2.7.7.60" evidence="7"/>
<dbReference type="EMBL" id="SJDT01000001">
    <property type="protein sequence ID" value="TBW23849.1"/>
    <property type="molecule type" value="Genomic_DNA"/>
</dbReference>
<proteinExistence type="inferred from homology"/>
<evidence type="ECO:0000313" key="8">
    <source>
        <dbReference type="EMBL" id="TBW23849.1"/>
    </source>
</evidence>
<gene>
    <name evidence="7" type="primary">ispD</name>
    <name evidence="8" type="ORF">EZJ44_01595</name>
</gene>
<dbReference type="PANTHER" id="PTHR32125">
    <property type="entry name" value="2-C-METHYL-D-ERYTHRITOL 4-PHOSPHATE CYTIDYLYLTRANSFERASE, CHLOROPLASTIC"/>
    <property type="match status" value="1"/>
</dbReference>
<evidence type="ECO:0000256" key="3">
    <source>
        <dbReference type="ARBA" id="ARBA00009789"/>
    </source>
</evidence>
<dbReference type="GO" id="GO:0019288">
    <property type="term" value="P:isopentenyl diphosphate biosynthetic process, methylerythritol 4-phosphate pathway"/>
    <property type="evidence" value="ECO:0007669"/>
    <property type="project" value="UniProtKB-UniRule"/>
</dbReference>
<evidence type="ECO:0000256" key="2">
    <source>
        <dbReference type="ARBA" id="ARBA00004787"/>
    </source>
</evidence>
<feature type="site" description="Positions MEP for the nucleophilic attack" evidence="7">
    <location>
        <position position="210"/>
    </location>
</feature>
<dbReference type="PANTHER" id="PTHR32125:SF4">
    <property type="entry name" value="2-C-METHYL-D-ERYTHRITOL 4-PHOSPHATE CYTIDYLYLTRANSFERASE, CHLOROPLASTIC"/>
    <property type="match status" value="1"/>
</dbReference>
<dbReference type="OrthoDB" id="9802561at2"/>
<protein>
    <recommendedName>
        <fullName evidence="7">2-C-methyl-D-erythritol 4-phosphate cytidylyltransferase</fullName>
        <ecNumber evidence="7">2.7.7.60</ecNumber>
    </recommendedName>
    <alternativeName>
        <fullName evidence="7">4-diphosphocytidyl-2C-methyl-D-erythritol synthase</fullName>
    </alternativeName>
    <alternativeName>
        <fullName evidence="7">MEP cytidylyltransferase</fullName>
        <shortName evidence="7">MCT</shortName>
    </alternativeName>
</protein>
<name>A0A4Q9V2G7_9ACTO</name>
<dbReference type="RefSeq" id="WP_131279441.1">
    <property type="nucleotide sequence ID" value="NZ_JBHSLR010000009.1"/>
</dbReference>
<feature type="site" description="Transition state stabilizer" evidence="7">
    <location>
        <position position="22"/>
    </location>
</feature>
<keyword evidence="4 7" id="KW-0808">Transferase</keyword>
<dbReference type="InterPro" id="IPR001228">
    <property type="entry name" value="IspD"/>
</dbReference>
<dbReference type="CDD" id="cd02516">
    <property type="entry name" value="CDP-ME_synthetase"/>
    <property type="match status" value="1"/>
</dbReference>
<evidence type="ECO:0000256" key="6">
    <source>
        <dbReference type="ARBA" id="ARBA00023229"/>
    </source>
</evidence>
<dbReference type="GO" id="GO:0050518">
    <property type="term" value="F:2-C-methyl-D-erythritol 4-phosphate cytidylyltransferase activity"/>
    <property type="evidence" value="ECO:0007669"/>
    <property type="project" value="UniProtKB-UniRule"/>
</dbReference>
<dbReference type="InterPro" id="IPR034683">
    <property type="entry name" value="IspD/TarI"/>
</dbReference>
<dbReference type="HAMAP" id="MF_00108">
    <property type="entry name" value="IspD"/>
    <property type="match status" value="1"/>
</dbReference>
<dbReference type="FunFam" id="3.90.550.10:FF:000003">
    <property type="entry name" value="2-C-methyl-D-erythritol 4-phosphate cytidylyltransferase"/>
    <property type="match status" value="1"/>
</dbReference>
<reference evidence="8 9" key="1">
    <citation type="submission" date="2019-02" db="EMBL/GenBank/DDBJ databases">
        <title>Arcanobacterium bovis sp. nov., isolated from the milk of a cow with mastitis.</title>
        <authorList>
            <person name="Sammra O."/>
            <person name="Foster G."/>
            <person name="Hassan A."/>
            <person name="Alssahen M."/>
            <person name="Laemmler C."/>
            <person name="Borowiak M."/>
            <person name="Malorny B."/>
            <person name="Abdulmawjood A."/>
        </authorList>
    </citation>
    <scope>NUCLEOTIDE SEQUENCE [LARGE SCALE GENOMIC DNA]</scope>
    <source>
        <strain evidence="8 9">C605018/01/1</strain>
    </source>
</reference>
<evidence type="ECO:0000256" key="5">
    <source>
        <dbReference type="ARBA" id="ARBA00022695"/>
    </source>
</evidence>
<dbReference type="InterPro" id="IPR050088">
    <property type="entry name" value="IspD/TarI_cytidylyltransf_bact"/>
</dbReference>
<feature type="site" description="Transition state stabilizer" evidence="7">
    <location>
        <position position="15"/>
    </location>
</feature>
<comment type="caution">
    <text evidence="8">The sequence shown here is derived from an EMBL/GenBank/DDBJ whole genome shotgun (WGS) entry which is preliminary data.</text>
</comment>
<comment type="pathway">
    <text evidence="2 7">Isoprenoid biosynthesis; isopentenyl diphosphate biosynthesis via DXP pathway; isopentenyl diphosphate from 1-deoxy-D-xylulose 5-phosphate: step 2/6.</text>
</comment>
<organism evidence="8 9">
    <name type="scientific">Arcanobacterium bovis</name>
    <dbReference type="NCBI Taxonomy" id="2529275"/>
    <lineage>
        <taxon>Bacteria</taxon>
        <taxon>Bacillati</taxon>
        <taxon>Actinomycetota</taxon>
        <taxon>Actinomycetes</taxon>
        <taxon>Actinomycetales</taxon>
        <taxon>Actinomycetaceae</taxon>
        <taxon>Arcanobacterium</taxon>
    </lineage>
</organism>
<keyword evidence="9" id="KW-1185">Reference proteome</keyword>
<dbReference type="PROSITE" id="PS01295">
    <property type="entry name" value="ISPD"/>
    <property type="match status" value="1"/>
</dbReference>
<keyword evidence="5 7" id="KW-0548">Nucleotidyltransferase</keyword>
<evidence type="ECO:0000313" key="9">
    <source>
        <dbReference type="Proteomes" id="UP000293036"/>
    </source>
</evidence>
<dbReference type="UniPathway" id="UPA00056">
    <property type="reaction ID" value="UER00093"/>
</dbReference>
<comment type="function">
    <text evidence="7">Catalyzes the formation of 4-diphosphocytidyl-2-C-methyl-D-erythritol from CTP and 2-C-methyl-D-erythritol 4-phosphate (MEP).</text>
</comment>
<evidence type="ECO:0000256" key="4">
    <source>
        <dbReference type="ARBA" id="ARBA00022679"/>
    </source>
</evidence>
<dbReference type="Gene3D" id="3.90.550.10">
    <property type="entry name" value="Spore Coat Polysaccharide Biosynthesis Protein SpsA, Chain A"/>
    <property type="match status" value="1"/>
</dbReference>
<accession>A0A4Q9V2G7</accession>